<keyword evidence="1" id="KW-1015">Disulfide bond</keyword>
<keyword evidence="5" id="KW-1185">Reference proteome</keyword>
<dbReference type="Pfam" id="PF01549">
    <property type="entry name" value="ShK"/>
    <property type="match status" value="2"/>
</dbReference>
<dbReference type="Gene3D" id="1.10.10.1940">
    <property type="match status" value="1"/>
</dbReference>
<protein>
    <recommendedName>
        <fullName evidence="3">ShKT domain-containing protein</fullName>
    </recommendedName>
</protein>
<evidence type="ECO:0000259" key="3">
    <source>
        <dbReference type="PROSITE" id="PS51670"/>
    </source>
</evidence>
<dbReference type="OMA" id="WCQKSLN"/>
<feature type="chain" id="PRO_5003407196" description="ShKT domain-containing protein" evidence="2">
    <location>
        <begin position="26"/>
        <end position="148"/>
    </location>
</feature>
<sequence>MSSFVISVLTIFVLFSTNSVDVVRAEVRSNNRCKDVSLSCDYNHKFCSNPRYAGLMFTICRFTCDWCQKSLNDVIHRRSFAAVPADITEWLTANPTNPEDVEGLGSTGATSSCSDHSSACSSTAALCQTPSYQNIMATKCPKTCHICE</sequence>
<name>G0PMF8_CAEBE</name>
<dbReference type="PANTHER" id="PTHR21724">
    <property type="entry name" value="SHKT DOMAIN-CONTAINING PROTEIN"/>
    <property type="match status" value="1"/>
</dbReference>
<dbReference type="HOGENOM" id="CLU_1798191_0_0_1"/>
<keyword evidence="2" id="KW-0732">Signal</keyword>
<accession>G0PMF8</accession>
<feature type="signal peptide" evidence="2">
    <location>
        <begin position="1"/>
        <end position="25"/>
    </location>
</feature>
<dbReference type="AlphaFoldDB" id="G0PMF8"/>
<proteinExistence type="predicted"/>
<dbReference type="InterPro" id="IPR003582">
    <property type="entry name" value="ShKT_dom"/>
</dbReference>
<dbReference type="SMART" id="SM00254">
    <property type="entry name" value="ShKT"/>
    <property type="match status" value="2"/>
</dbReference>
<reference evidence="5" key="1">
    <citation type="submission" date="2011-07" db="EMBL/GenBank/DDBJ databases">
        <authorList>
            <consortium name="Caenorhabditis brenneri Sequencing and Analysis Consortium"/>
            <person name="Wilson R.K."/>
        </authorList>
    </citation>
    <scope>NUCLEOTIDE SEQUENCE [LARGE SCALE GENOMIC DNA]</scope>
    <source>
        <strain evidence="5">PB2801</strain>
    </source>
</reference>
<gene>
    <name evidence="4" type="ORF">CAEBREN_12414</name>
</gene>
<comment type="caution">
    <text evidence="1">Lacks conserved residue(s) required for the propagation of feature annotation.</text>
</comment>
<evidence type="ECO:0000313" key="5">
    <source>
        <dbReference type="Proteomes" id="UP000008068"/>
    </source>
</evidence>
<evidence type="ECO:0000313" key="4">
    <source>
        <dbReference type="EMBL" id="EGT37227.1"/>
    </source>
</evidence>
<organism evidence="5">
    <name type="scientific">Caenorhabditis brenneri</name>
    <name type="common">Nematode worm</name>
    <dbReference type="NCBI Taxonomy" id="135651"/>
    <lineage>
        <taxon>Eukaryota</taxon>
        <taxon>Metazoa</taxon>
        <taxon>Ecdysozoa</taxon>
        <taxon>Nematoda</taxon>
        <taxon>Chromadorea</taxon>
        <taxon>Rhabditida</taxon>
        <taxon>Rhabditina</taxon>
        <taxon>Rhabditomorpha</taxon>
        <taxon>Rhabditoidea</taxon>
        <taxon>Rhabditidae</taxon>
        <taxon>Peloderinae</taxon>
        <taxon>Caenorhabditis</taxon>
    </lineage>
</organism>
<dbReference type="EMBL" id="GL381362">
    <property type="protein sequence ID" value="EGT37227.1"/>
    <property type="molecule type" value="Genomic_DNA"/>
</dbReference>
<evidence type="ECO:0000256" key="1">
    <source>
        <dbReference type="PROSITE-ProRule" id="PRU01005"/>
    </source>
</evidence>
<dbReference type="InParanoid" id="G0PMF8"/>
<evidence type="ECO:0000256" key="2">
    <source>
        <dbReference type="SAM" id="SignalP"/>
    </source>
</evidence>
<dbReference type="Proteomes" id="UP000008068">
    <property type="component" value="Unassembled WGS sequence"/>
</dbReference>
<dbReference type="FunCoup" id="G0PMF8">
    <property type="interactions" value="1049"/>
</dbReference>
<feature type="disulfide bond" evidence="1">
    <location>
        <begin position="113"/>
        <end position="147"/>
    </location>
</feature>
<dbReference type="OrthoDB" id="5855273at2759"/>
<dbReference type="eggNOG" id="ENOG502TFBT">
    <property type="taxonomic scope" value="Eukaryota"/>
</dbReference>
<dbReference type="PANTHER" id="PTHR21724:SF94">
    <property type="entry name" value="SHKT DOMAIN-CONTAINING PROTEIN"/>
    <property type="match status" value="1"/>
</dbReference>
<feature type="domain" description="ShKT" evidence="3">
    <location>
        <begin position="113"/>
        <end position="147"/>
    </location>
</feature>
<dbReference type="PROSITE" id="PS51670">
    <property type="entry name" value="SHKT"/>
    <property type="match status" value="1"/>
</dbReference>